<evidence type="ECO:0000256" key="11">
    <source>
        <dbReference type="SAM" id="Phobius"/>
    </source>
</evidence>
<dbReference type="GO" id="GO:0005886">
    <property type="term" value="C:plasma membrane"/>
    <property type="evidence" value="ECO:0007669"/>
    <property type="project" value="TreeGrafter"/>
</dbReference>
<keyword evidence="3 13" id="KW-0808">Transferase</keyword>
<dbReference type="AlphaFoldDB" id="A0AAU7CDD5"/>
<dbReference type="EC" id="2.7.10.2" evidence="2"/>
<reference evidence="13" key="1">
    <citation type="submission" date="2024-05" db="EMBL/GenBank/DDBJ databases">
        <title>Planctomycetes of the genus Singulisphaera possess chitinolytic capabilities.</title>
        <authorList>
            <person name="Ivanova A."/>
        </authorList>
    </citation>
    <scope>NUCLEOTIDE SEQUENCE</scope>
    <source>
        <strain evidence="13">Ch08T</strain>
    </source>
</reference>
<keyword evidence="5" id="KW-0418">Kinase</keyword>
<dbReference type="Pfam" id="PF13614">
    <property type="entry name" value="AAA_31"/>
    <property type="match status" value="1"/>
</dbReference>
<keyword evidence="6" id="KW-0067">ATP-binding</keyword>
<comment type="catalytic activity">
    <reaction evidence="8">
        <text>L-tyrosyl-[protein] + ATP = O-phospho-L-tyrosyl-[protein] + ADP + H(+)</text>
        <dbReference type="Rhea" id="RHEA:10596"/>
        <dbReference type="Rhea" id="RHEA-COMP:10136"/>
        <dbReference type="Rhea" id="RHEA-COMP:20101"/>
        <dbReference type="ChEBI" id="CHEBI:15378"/>
        <dbReference type="ChEBI" id="CHEBI:30616"/>
        <dbReference type="ChEBI" id="CHEBI:46858"/>
        <dbReference type="ChEBI" id="CHEBI:61978"/>
        <dbReference type="ChEBI" id="CHEBI:456216"/>
        <dbReference type="EC" id="2.7.10.2"/>
    </reaction>
</comment>
<evidence type="ECO:0000256" key="6">
    <source>
        <dbReference type="ARBA" id="ARBA00022840"/>
    </source>
</evidence>
<dbReference type="InterPro" id="IPR025669">
    <property type="entry name" value="AAA_dom"/>
</dbReference>
<dbReference type="RefSeq" id="WP_406696192.1">
    <property type="nucleotide sequence ID" value="NZ_CP155447.1"/>
</dbReference>
<comment type="similarity">
    <text evidence="1">Belongs to the CpsD/CapB family.</text>
</comment>
<dbReference type="CDD" id="cd05387">
    <property type="entry name" value="BY-kinase"/>
    <property type="match status" value="1"/>
</dbReference>
<feature type="domain" description="AAA" evidence="12">
    <location>
        <begin position="574"/>
        <end position="685"/>
    </location>
</feature>
<dbReference type="GO" id="GO:0004715">
    <property type="term" value="F:non-membrane spanning protein tyrosine kinase activity"/>
    <property type="evidence" value="ECO:0007669"/>
    <property type="project" value="UniProtKB-EC"/>
</dbReference>
<feature type="transmembrane region" description="Helical" evidence="11">
    <location>
        <begin position="50"/>
        <end position="70"/>
    </location>
</feature>
<dbReference type="InterPro" id="IPR027417">
    <property type="entry name" value="P-loop_NTPase"/>
</dbReference>
<gene>
    <name evidence="13" type="ORF">V5E97_34910</name>
</gene>
<dbReference type="GO" id="GO:0005524">
    <property type="term" value="F:ATP binding"/>
    <property type="evidence" value="ECO:0007669"/>
    <property type="project" value="UniProtKB-KW"/>
</dbReference>
<keyword evidence="11" id="KW-1133">Transmembrane helix</keyword>
<evidence type="ECO:0000256" key="2">
    <source>
        <dbReference type="ARBA" id="ARBA00011903"/>
    </source>
</evidence>
<evidence type="ECO:0000256" key="4">
    <source>
        <dbReference type="ARBA" id="ARBA00022741"/>
    </source>
</evidence>
<organism evidence="13">
    <name type="scientific">Singulisphaera sp. Ch08</name>
    <dbReference type="NCBI Taxonomy" id="3120278"/>
    <lineage>
        <taxon>Bacteria</taxon>
        <taxon>Pseudomonadati</taxon>
        <taxon>Planctomycetota</taxon>
        <taxon>Planctomycetia</taxon>
        <taxon>Isosphaerales</taxon>
        <taxon>Isosphaeraceae</taxon>
        <taxon>Singulisphaera</taxon>
    </lineage>
</organism>
<keyword evidence="9" id="KW-0175">Coiled coil</keyword>
<accession>A0AAU7CDD5</accession>
<feature type="coiled-coil region" evidence="9">
    <location>
        <begin position="380"/>
        <end position="445"/>
    </location>
</feature>
<dbReference type="EMBL" id="CP155447">
    <property type="protein sequence ID" value="XBH03458.1"/>
    <property type="molecule type" value="Genomic_DNA"/>
</dbReference>
<name>A0AAU7CDD5_9BACT</name>
<keyword evidence="11" id="KW-0812">Transmembrane</keyword>
<proteinExistence type="inferred from homology"/>
<evidence type="ECO:0000256" key="5">
    <source>
        <dbReference type="ARBA" id="ARBA00022777"/>
    </source>
</evidence>
<dbReference type="SUPFAM" id="SSF52540">
    <property type="entry name" value="P-loop containing nucleoside triphosphate hydrolases"/>
    <property type="match status" value="1"/>
</dbReference>
<protein>
    <recommendedName>
        <fullName evidence="2">non-specific protein-tyrosine kinase</fullName>
        <ecNumber evidence="2">2.7.10.2</ecNumber>
    </recommendedName>
</protein>
<sequence length="762" mass="82981">MDTRDAAKSIEFRDARPVRLRVSPAEPGRAGVGGSRSLFHIVARGVLRSWWLLLPLWALCSGSLAGFVYFKMKPTYRAESLLRVDQLVADPFGSLGTHTQAQNESPLETQVQLITSTNVLLAAAADAKIAGFPIVRDSPDPVASLRKALDIKIVPRTALIQVAMDSGSSVEAAGIVNAIVDAYLSADAEWSESLSRKQIQRLTEFQGNLQSQLEAWKREWLELAAKWNVEPSGSLPPAGVDAQGRSIENRPSALTRSTVSVEEYRQLRGQLIQAELELAEAESQVDARSRSPRLAATSEFDPRQDPELNDLAEQIEKVRQRLAGVARLARDPLNDPASVRYRANHRELKEHFERLYKAKKAQWLVAGPSVMPGQSAGPSLEEASLKVATLRSTRAKLQAMIDQLKVDNQQQGTDTVKVALVRSDLEQVQGMLAEVNKRLEALRFESRGHSRVLRIDEAKPSALAASDKRPKLLMIIPFAVLAGLIGLTTALELHAGRVDCPDVLSRLARVEVFPVPPLPSPGPAPRLRRFGRSLDSGEQLELFANRIDHMRVALCDAEGPGRVRCLMITSAGIGEGKTTLSLQLAARCADAGLSTLLIDADLRRSNLGQILDVPDSPGLSDVLRGLIAVEDAIVGLPLPGCQLLTAGLSLEGPGRLLQGRQFREVLNRLRSRFDMIIIDTPPLLPVPDALTIGRYVDGAILATRHDASRTALLEKAQQLLVTAHIPVLGIALNGIPVTGSRYGQYSYPNRTPSLREDHPNGG</sequence>
<evidence type="ECO:0000256" key="10">
    <source>
        <dbReference type="SAM" id="MobiDB-lite"/>
    </source>
</evidence>
<dbReference type="NCBIfam" id="TIGR01007">
    <property type="entry name" value="eps_fam"/>
    <property type="match status" value="1"/>
</dbReference>
<evidence type="ECO:0000259" key="12">
    <source>
        <dbReference type="Pfam" id="PF13614"/>
    </source>
</evidence>
<feature type="region of interest" description="Disordered" evidence="10">
    <location>
        <begin position="282"/>
        <end position="305"/>
    </location>
</feature>
<evidence type="ECO:0000313" key="13">
    <source>
        <dbReference type="EMBL" id="XBH03458.1"/>
    </source>
</evidence>
<dbReference type="PANTHER" id="PTHR32309">
    <property type="entry name" value="TYROSINE-PROTEIN KINASE"/>
    <property type="match status" value="1"/>
</dbReference>
<dbReference type="InterPro" id="IPR005702">
    <property type="entry name" value="Wzc-like_C"/>
</dbReference>
<keyword evidence="11" id="KW-0472">Membrane</keyword>
<evidence type="ECO:0000256" key="9">
    <source>
        <dbReference type="SAM" id="Coils"/>
    </source>
</evidence>
<keyword evidence="4" id="KW-0547">Nucleotide-binding</keyword>
<dbReference type="InterPro" id="IPR050445">
    <property type="entry name" value="Bact_polysacc_biosynth/exp"/>
</dbReference>
<evidence type="ECO:0000256" key="1">
    <source>
        <dbReference type="ARBA" id="ARBA00007316"/>
    </source>
</evidence>
<evidence type="ECO:0000256" key="8">
    <source>
        <dbReference type="ARBA" id="ARBA00051245"/>
    </source>
</evidence>
<dbReference type="PANTHER" id="PTHR32309:SF13">
    <property type="entry name" value="FERRIC ENTEROBACTIN TRANSPORT PROTEIN FEPE"/>
    <property type="match status" value="1"/>
</dbReference>
<keyword evidence="7" id="KW-0829">Tyrosine-protein kinase</keyword>
<dbReference type="Gene3D" id="3.40.50.300">
    <property type="entry name" value="P-loop containing nucleotide triphosphate hydrolases"/>
    <property type="match status" value="1"/>
</dbReference>
<evidence type="ECO:0000256" key="7">
    <source>
        <dbReference type="ARBA" id="ARBA00023137"/>
    </source>
</evidence>
<evidence type="ECO:0000256" key="3">
    <source>
        <dbReference type="ARBA" id="ARBA00022679"/>
    </source>
</evidence>